<comment type="function">
    <text evidence="2 3">Might take part in the signal recognition particle (SRP) pathway. This is inferred from the conservation of its genetic proximity to ftsY/ffh. May be a regulatory protein.</text>
</comment>
<dbReference type="Proteomes" id="UP001108123">
    <property type="component" value="Unassembled WGS sequence"/>
</dbReference>
<dbReference type="InterPro" id="IPR007394">
    <property type="entry name" value="UPF0122"/>
</dbReference>
<evidence type="ECO:0000313" key="5">
    <source>
        <dbReference type="EMBL" id="MSS43889.1"/>
    </source>
</evidence>
<evidence type="ECO:0000256" key="1">
    <source>
        <dbReference type="ARBA" id="ARBA00008720"/>
    </source>
</evidence>
<dbReference type="InterPro" id="IPR013324">
    <property type="entry name" value="RNA_pol_sigma_r3/r4-like"/>
</dbReference>
<dbReference type="Pfam" id="PF04297">
    <property type="entry name" value="UPF0122"/>
    <property type="match status" value="1"/>
</dbReference>
<evidence type="ECO:0000256" key="3">
    <source>
        <dbReference type="HAMAP-Rule" id="MF_00245"/>
    </source>
</evidence>
<keyword evidence="7" id="KW-1185">Reference proteome</keyword>
<dbReference type="SUPFAM" id="SSF88659">
    <property type="entry name" value="Sigma3 and sigma4 domains of RNA polymerase sigma factors"/>
    <property type="match status" value="1"/>
</dbReference>
<dbReference type="OrthoDB" id="6392at2"/>
<comment type="similarity">
    <text evidence="1 3">Belongs to the UPF0122 family.</text>
</comment>
<dbReference type="InterPro" id="IPR054831">
    <property type="entry name" value="UPF0122_fam_protein"/>
</dbReference>
<protein>
    <recommendedName>
        <fullName evidence="3">UPF0122 protein FYJ27_09145</fullName>
    </recommendedName>
</protein>
<accession>A0A844FIU4</accession>
<dbReference type="RefSeq" id="WP_154484566.1">
    <property type="nucleotide sequence ID" value="NZ_JAHLOA010000004.1"/>
</dbReference>
<sequence>MVDKIVEVGILFDFYGKLLSKSQYLAIEFYYIYDLSLGEIGEELGISRQGVYDTLKRAENRLYSYEEKLGLVKKFSFTKEKVKDILKYSHDIEKEAEELGLNKTTENVKKIKGIALEILESDQEVI</sequence>
<proteinExistence type="inferred from homology"/>
<comment type="caution">
    <text evidence="5">The sequence shown here is derived from an EMBL/GenBank/DDBJ whole genome shotgun (WGS) entry which is preliminary data.</text>
</comment>
<evidence type="ECO:0000313" key="4">
    <source>
        <dbReference type="EMBL" id="MCG4563964.1"/>
    </source>
</evidence>
<evidence type="ECO:0000256" key="2">
    <source>
        <dbReference type="ARBA" id="ARBA00024764"/>
    </source>
</evidence>
<keyword evidence="5" id="KW-0238">DNA-binding</keyword>
<reference evidence="4" key="2">
    <citation type="submission" date="2022-01" db="EMBL/GenBank/DDBJ databases">
        <title>Collection of gut derived symbiotic bacterial strains cultured from healthy donors.</title>
        <authorList>
            <person name="Lin H."/>
            <person name="Kohout C."/>
            <person name="Waligurski E."/>
            <person name="Pamer E.G."/>
        </authorList>
    </citation>
    <scope>NUCLEOTIDE SEQUENCE</scope>
    <source>
        <strain evidence="4">MSK.14.39</strain>
    </source>
</reference>
<dbReference type="Gene3D" id="1.10.10.10">
    <property type="entry name" value="Winged helix-like DNA-binding domain superfamily/Winged helix DNA-binding domain"/>
    <property type="match status" value="1"/>
</dbReference>
<dbReference type="HAMAP" id="MF_00245">
    <property type="entry name" value="UPF0122"/>
    <property type="match status" value="1"/>
</dbReference>
<dbReference type="EMBL" id="JAKNID010000002">
    <property type="protein sequence ID" value="MCG4563964.1"/>
    <property type="molecule type" value="Genomic_DNA"/>
</dbReference>
<dbReference type="EMBL" id="VULR01000012">
    <property type="protein sequence ID" value="MSS43889.1"/>
    <property type="molecule type" value="Genomic_DNA"/>
</dbReference>
<evidence type="ECO:0000313" key="6">
    <source>
        <dbReference type="Proteomes" id="UP000462760"/>
    </source>
</evidence>
<evidence type="ECO:0000313" key="7">
    <source>
        <dbReference type="Proteomes" id="UP001108123"/>
    </source>
</evidence>
<dbReference type="Proteomes" id="UP000462760">
    <property type="component" value="Unassembled WGS sequence"/>
</dbReference>
<dbReference type="AlphaFoldDB" id="A0A844FIU4"/>
<dbReference type="InterPro" id="IPR036388">
    <property type="entry name" value="WH-like_DNA-bd_sf"/>
</dbReference>
<reference evidence="5 6" key="1">
    <citation type="submission" date="2019-08" db="EMBL/GenBank/DDBJ databases">
        <title>In-depth cultivation of the pig gut microbiome towards novel bacterial diversity and tailored functional studies.</title>
        <authorList>
            <person name="Wylensek D."/>
            <person name="Hitch T.C.A."/>
            <person name="Clavel T."/>
        </authorList>
    </citation>
    <scope>NUCLEOTIDE SEQUENCE [LARGE SCALE GENOMIC DNA]</scope>
    <source>
        <strain evidence="5 6">Med78-601-WT-4W-RMD-3</strain>
    </source>
</reference>
<dbReference type="PANTHER" id="PTHR40083">
    <property type="entry name" value="UPF0122 PROTEIN CBO2450/CLC_2298"/>
    <property type="match status" value="1"/>
</dbReference>
<dbReference type="GO" id="GO:0003677">
    <property type="term" value="F:DNA binding"/>
    <property type="evidence" value="ECO:0007669"/>
    <property type="project" value="UniProtKB-KW"/>
</dbReference>
<dbReference type="NCBIfam" id="NF045758">
    <property type="entry name" value="YlxM"/>
    <property type="match status" value="1"/>
</dbReference>
<dbReference type="PANTHER" id="PTHR40083:SF1">
    <property type="entry name" value="UPF0122 PROTEIN YLXM"/>
    <property type="match status" value="1"/>
</dbReference>
<gene>
    <name evidence="5" type="ORF">FYJ27_09145</name>
    <name evidence="4" type="ORF">L0P62_00735</name>
</gene>
<organism evidence="5 6">
    <name type="scientific">Anaerosalibacter bizertensis</name>
    <dbReference type="NCBI Taxonomy" id="932217"/>
    <lineage>
        <taxon>Bacteria</taxon>
        <taxon>Bacillati</taxon>
        <taxon>Bacillota</taxon>
        <taxon>Tissierellia</taxon>
        <taxon>Tissierellales</taxon>
        <taxon>Sporanaerobacteraceae</taxon>
        <taxon>Anaerosalibacter</taxon>
    </lineage>
</organism>
<name>A0A844FIU4_9FIRM</name>